<dbReference type="Pfam" id="PF07589">
    <property type="entry name" value="PEP-CTERM"/>
    <property type="match status" value="1"/>
</dbReference>
<dbReference type="eggNOG" id="COG3204">
    <property type="taxonomic scope" value="Bacteria"/>
</dbReference>
<dbReference type="AlphaFoldDB" id="F5RDR3"/>
<protein>
    <recommendedName>
        <fullName evidence="2">Ice-binding protein C-terminal domain-containing protein</fullName>
    </recommendedName>
</protein>
<evidence type="ECO:0000259" key="2">
    <source>
        <dbReference type="Pfam" id="PF07589"/>
    </source>
</evidence>
<reference evidence="3 4" key="1">
    <citation type="journal article" date="2011" name="J. Bacteriol.">
        <title>Genome sequence of Methyloversatilis universalis FAM5T, a methylotrophic representative of the order Rhodocyclales.</title>
        <authorList>
            <person name="Kittichotirat W."/>
            <person name="Good N.M."/>
            <person name="Hall R."/>
            <person name="Bringel F."/>
            <person name="Lajus A."/>
            <person name="Medigue C."/>
            <person name="Smalley N.E."/>
            <person name="Beck D."/>
            <person name="Bumgarner R."/>
            <person name="Vuilleumier S."/>
            <person name="Kalyuzhnaya M.G."/>
        </authorList>
    </citation>
    <scope>NUCLEOTIDE SEQUENCE [LARGE SCALE GENOMIC DNA]</scope>
    <source>
        <strain evidence="4">ATCC BAA-1314 / JCM 13912 / FAM5</strain>
    </source>
</reference>
<organism evidence="3 4">
    <name type="scientific">Methyloversatilis universalis (strain ATCC BAA-1314 / DSM 25237 / JCM 13912 / CCUG 52030 / FAM5)</name>
    <dbReference type="NCBI Taxonomy" id="1000565"/>
    <lineage>
        <taxon>Bacteria</taxon>
        <taxon>Pseudomonadati</taxon>
        <taxon>Pseudomonadota</taxon>
        <taxon>Betaproteobacteria</taxon>
        <taxon>Nitrosomonadales</taxon>
        <taxon>Sterolibacteriaceae</taxon>
        <taxon>Methyloversatilis</taxon>
    </lineage>
</organism>
<name>F5RDR3_METUF</name>
<feature type="signal peptide" evidence="1">
    <location>
        <begin position="1"/>
        <end position="21"/>
    </location>
</feature>
<evidence type="ECO:0000313" key="3">
    <source>
        <dbReference type="EMBL" id="EGK71044.1"/>
    </source>
</evidence>
<dbReference type="RefSeq" id="WP_008062007.1">
    <property type="nucleotide sequence ID" value="NZ_AFHG01000052.1"/>
</dbReference>
<gene>
    <name evidence="3" type="ORF">METUNv1_02430</name>
</gene>
<dbReference type="EMBL" id="AFHG01000052">
    <property type="protein sequence ID" value="EGK71044.1"/>
    <property type="molecule type" value="Genomic_DNA"/>
</dbReference>
<feature type="domain" description="Ice-binding protein C-terminal" evidence="2">
    <location>
        <begin position="218"/>
        <end position="240"/>
    </location>
</feature>
<evidence type="ECO:0000256" key="1">
    <source>
        <dbReference type="SAM" id="SignalP"/>
    </source>
</evidence>
<keyword evidence="1" id="KW-0732">Signal</keyword>
<keyword evidence="4" id="KW-1185">Reference proteome</keyword>
<dbReference type="Proteomes" id="UP000005019">
    <property type="component" value="Unassembled WGS sequence"/>
</dbReference>
<feature type="chain" id="PRO_5003330952" description="Ice-binding protein C-terminal domain-containing protein" evidence="1">
    <location>
        <begin position="22"/>
        <end position="244"/>
    </location>
</feature>
<proteinExistence type="predicted"/>
<sequence>MFSARIVCIASLCLAAPGAHALGSGDIAFTAFNADEDGWAIVVLTDLAAGSTVYFSDSNWNGSGFGSAEGMHTWTTGASIIAAGTVIRFSDIDQSARSVSIGSLSTSGNAGLSSSGDTLFAYVGSSVSAPQTFLAAVSSESASAAATALANAGLSSGVNALILPASTDYAYYVGPRSGQASMAGYRSALNDAANWSAAIDGNHADAIPDPTAFSVVSTVPEASSAWMLLAGLSVLGLRRRVLPV</sequence>
<dbReference type="STRING" id="1000565.METUNv1_02430"/>
<evidence type="ECO:0000313" key="4">
    <source>
        <dbReference type="Proteomes" id="UP000005019"/>
    </source>
</evidence>
<dbReference type="InterPro" id="IPR013424">
    <property type="entry name" value="Ice-binding_C"/>
</dbReference>
<comment type="caution">
    <text evidence="3">The sequence shown here is derived from an EMBL/GenBank/DDBJ whole genome shotgun (WGS) entry which is preliminary data.</text>
</comment>
<accession>F5RDR3</accession>